<dbReference type="Gene3D" id="2.60.40.1730">
    <property type="entry name" value="tricorn interacting facor f3 domain"/>
    <property type="match status" value="1"/>
</dbReference>
<evidence type="ECO:0000256" key="7">
    <source>
        <dbReference type="ARBA" id="ARBA00022723"/>
    </source>
</evidence>
<evidence type="ECO:0000256" key="2">
    <source>
        <dbReference type="ARBA" id="ARBA00001947"/>
    </source>
</evidence>
<keyword evidence="8 15" id="KW-0378">Hydrolase</keyword>
<dbReference type="InterPro" id="IPR045357">
    <property type="entry name" value="Aminopeptidase_N-like_N"/>
</dbReference>
<evidence type="ECO:0000259" key="14">
    <source>
        <dbReference type="Pfam" id="PF17900"/>
    </source>
</evidence>
<evidence type="ECO:0000313" key="15">
    <source>
        <dbReference type="EMBL" id="XCM82836.1"/>
    </source>
</evidence>
<keyword evidence="15" id="KW-0031">Aminopeptidase</keyword>
<accession>A0AAU8K2K7</accession>
<comment type="cofactor">
    <cofactor evidence="2">
        <name>Zn(2+)</name>
        <dbReference type="ChEBI" id="CHEBI:29105"/>
    </cofactor>
</comment>
<dbReference type="CDD" id="cd09603">
    <property type="entry name" value="M1_APN_like"/>
    <property type="match status" value="1"/>
</dbReference>
<dbReference type="InterPro" id="IPR027268">
    <property type="entry name" value="Peptidase_M4/M1_CTD_sf"/>
</dbReference>
<comment type="catalytic activity">
    <reaction evidence="1">
        <text>Release of an N-terminal amino acid, Xaa-|-Yaa- from a peptide, amide or arylamide. Xaa is preferably Ala, but may be most amino acids including Pro (slow action). When a terminal hydrophobic residue is followed by a prolyl residue, the two may be released as an intact Xaa-Pro dipeptide.</text>
        <dbReference type="EC" id="3.4.11.2"/>
    </reaction>
</comment>
<dbReference type="KEGG" id="kcm:ABWK59_29950"/>
<organism evidence="15">
    <name type="scientific">Kitasatospora camelliae</name>
    <dbReference type="NCBI Taxonomy" id="3156397"/>
    <lineage>
        <taxon>Bacteria</taxon>
        <taxon>Bacillati</taxon>
        <taxon>Actinomycetota</taxon>
        <taxon>Actinomycetes</taxon>
        <taxon>Kitasatosporales</taxon>
        <taxon>Streptomycetaceae</taxon>
        <taxon>Kitasatospora</taxon>
    </lineage>
</organism>
<keyword evidence="10" id="KW-0482">Metalloprotease</keyword>
<dbReference type="GO" id="GO:0008237">
    <property type="term" value="F:metallopeptidase activity"/>
    <property type="evidence" value="ECO:0007669"/>
    <property type="project" value="UniProtKB-KW"/>
</dbReference>
<feature type="domain" description="Aminopeptidase N-like N-terminal" evidence="14">
    <location>
        <begin position="134"/>
        <end position="197"/>
    </location>
</feature>
<evidence type="ECO:0000256" key="4">
    <source>
        <dbReference type="ARBA" id="ARBA00012564"/>
    </source>
</evidence>
<evidence type="ECO:0000256" key="5">
    <source>
        <dbReference type="ARBA" id="ARBA00015611"/>
    </source>
</evidence>
<proteinExistence type="inferred from homology"/>
<keyword evidence="7" id="KW-0479">Metal-binding</keyword>
<evidence type="ECO:0000256" key="10">
    <source>
        <dbReference type="ARBA" id="ARBA00023049"/>
    </source>
</evidence>
<dbReference type="RefSeq" id="WP_354643771.1">
    <property type="nucleotide sequence ID" value="NZ_CP159872.1"/>
</dbReference>
<keyword evidence="9" id="KW-0862">Zinc</keyword>
<name>A0AAU8K2K7_9ACTN</name>
<dbReference type="GO" id="GO:0006508">
    <property type="term" value="P:proteolysis"/>
    <property type="evidence" value="ECO:0007669"/>
    <property type="project" value="UniProtKB-KW"/>
</dbReference>
<dbReference type="SUPFAM" id="SSF63737">
    <property type="entry name" value="Leukotriene A4 hydrolase N-terminal domain"/>
    <property type="match status" value="1"/>
</dbReference>
<comment type="similarity">
    <text evidence="3">Belongs to the peptidase M1 family.</text>
</comment>
<dbReference type="EMBL" id="CP159872">
    <property type="protein sequence ID" value="XCM82836.1"/>
    <property type="molecule type" value="Genomic_DNA"/>
</dbReference>
<gene>
    <name evidence="15" type="ORF">ABWK59_29950</name>
</gene>
<dbReference type="AlphaFoldDB" id="A0AAU8K2K7"/>
<dbReference type="InterPro" id="IPR042097">
    <property type="entry name" value="Aminopeptidase_N-like_N_sf"/>
</dbReference>
<evidence type="ECO:0000256" key="9">
    <source>
        <dbReference type="ARBA" id="ARBA00022833"/>
    </source>
</evidence>
<evidence type="ECO:0000259" key="13">
    <source>
        <dbReference type="Pfam" id="PF01433"/>
    </source>
</evidence>
<dbReference type="InterPro" id="IPR050344">
    <property type="entry name" value="Peptidase_M1_aminopeptidases"/>
</dbReference>
<evidence type="ECO:0000256" key="6">
    <source>
        <dbReference type="ARBA" id="ARBA00022670"/>
    </source>
</evidence>
<evidence type="ECO:0000256" key="3">
    <source>
        <dbReference type="ARBA" id="ARBA00010136"/>
    </source>
</evidence>
<dbReference type="Pfam" id="PF17900">
    <property type="entry name" value="Peptidase_M1_N"/>
    <property type="match status" value="1"/>
</dbReference>
<feature type="domain" description="Peptidase M1 membrane alanine aminopeptidase" evidence="13">
    <location>
        <begin position="244"/>
        <end position="436"/>
    </location>
</feature>
<sequence length="450" mass="49691">MSPKQATPPAADRYFPTHGDHRYRVHRYELVLDYRPGPNRLGGTARLVCVAGSAPLPEFALDLAEFRIGRVLVDGRPGHYTLRAGKLRIRPAKALAAGAAFTVEVQYTGNPRPVRSQWGGLGWEELTDGALVASQPIGAPSWYPCNDRPSDKASYLLSITAPSPYTVIANGRLLTRTTRASSTTWVYEQAAPTSSYLVTVSVGHYETVRLVESNPAPVPFRPVPQTAYLPARLLPEFTADFGRQTRMMHYFESLFGPYPFGEYAVVITDEELDVPVEAQGMATFGTNHLGGTRGSERLVAHELAHQWFGNSVSIADWRHIWLNEGFAKYAEWLWSEHAGGRTATAHAKAAHTLLAGLPQDLRLGDPGKKLMFDDRLYQRGGLVMHALRCVLGEEPFFRMVKEWAAVHRHGVVTAADFTAHAARYTARPLEPLFDAWLSDTALPPLPVAAD</sequence>
<dbReference type="EC" id="3.4.11.2" evidence="4"/>
<dbReference type="SUPFAM" id="SSF55486">
    <property type="entry name" value="Metalloproteases ('zincins'), catalytic domain"/>
    <property type="match status" value="1"/>
</dbReference>
<dbReference type="PRINTS" id="PR00756">
    <property type="entry name" value="ALADIPTASE"/>
</dbReference>
<evidence type="ECO:0000256" key="12">
    <source>
        <dbReference type="ARBA" id="ARBA00031533"/>
    </source>
</evidence>
<evidence type="ECO:0000256" key="8">
    <source>
        <dbReference type="ARBA" id="ARBA00022801"/>
    </source>
</evidence>
<dbReference type="InterPro" id="IPR014782">
    <property type="entry name" value="Peptidase_M1_dom"/>
</dbReference>
<dbReference type="PANTHER" id="PTHR11533">
    <property type="entry name" value="PROTEASE M1 ZINC METALLOPROTEASE"/>
    <property type="match status" value="1"/>
</dbReference>
<dbReference type="Pfam" id="PF01433">
    <property type="entry name" value="Peptidase_M1"/>
    <property type="match status" value="1"/>
</dbReference>
<dbReference type="InterPro" id="IPR001930">
    <property type="entry name" value="Peptidase_M1"/>
</dbReference>
<dbReference type="GO" id="GO:0016285">
    <property type="term" value="F:alanyl aminopeptidase activity"/>
    <property type="evidence" value="ECO:0007669"/>
    <property type="project" value="UniProtKB-EC"/>
</dbReference>
<keyword evidence="6" id="KW-0645">Protease</keyword>
<dbReference type="Gene3D" id="1.10.390.10">
    <property type="entry name" value="Neutral Protease Domain 2"/>
    <property type="match status" value="1"/>
</dbReference>
<evidence type="ECO:0000256" key="1">
    <source>
        <dbReference type="ARBA" id="ARBA00000098"/>
    </source>
</evidence>
<evidence type="ECO:0000256" key="11">
    <source>
        <dbReference type="ARBA" id="ARBA00029811"/>
    </source>
</evidence>
<dbReference type="GO" id="GO:0008270">
    <property type="term" value="F:zinc ion binding"/>
    <property type="evidence" value="ECO:0007669"/>
    <property type="project" value="InterPro"/>
</dbReference>
<protein>
    <recommendedName>
        <fullName evidence="5">Aminopeptidase N</fullName>
        <ecNumber evidence="4">3.4.11.2</ecNumber>
    </recommendedName>
    <alternativeName>
        <fullName evidence="11">Alanine aminopeptidase</fullName>
    </alternativeName>
    <alternativeName>
        <fullName evidence="12">Lysyl aminopeptidase</fullName>
    </alternativeName>
</protein>
<reference evidence="15" key="1">
    <citation type="submission" date="2024-06" db="EMBL/GenBank/DDBJ databases">
        <title>The genome sequences of Kitasatospora sp. strain HUAS MG31.</title>
        <authorList>
            <person name="Mo P."/>
        </authorList>
    </citation>
    <scope>NUCLEOTIDE SEQUENCE</scope>
    <source>
        <strain evidence="15">HUAS MG31</strain>
    </source>
</reference>